<name>A0A0F9DLL6_9ZZZZ</name>
<dbReference type="EMBL" id="LAZR01028448">
    <property type="protein sequence ID" value="KKL62579.1"/>
    <property type="molecule type" value="Genomic_DNA"/>
</dbReference>
<reference evidence="1" key="1">
    <citation type="journal article" date="2015" name="Nature">
        <title>Complex archaea that bridge the gap between prokaryotes and eukaryotes.</title>
        <authorList>
            <person name="Spang A."/>
            <person name="Saw J.H."/>
            <person name="Jorgensen S.L."/>
            <person name="Zaremba-Niedzwiedzka K."/>
            <person name="Martijn J."/>
            <person name="Lind A.E."/>
            <person name="van Eijk R."/>
            <person name="Schleper C."/>
            <person name="Guy L."/>
            <person name="Ettema T.J."/>
        </authorList>
    </citation>
    <scope>NUCLEOTIDE SEQUENCE</scope>
</reference>
<comment type="caution">
    <text evidence="1">The sequence shown here is derived from an EMBL/GenBank/DDBJ whole genome shotgun (WGS) entry which is preliminary data.</text>
</comment>
<gene>
    <name evidence="1" type="ORF">LCGC14_2183820</name>
</gene>
<accession>A0A0F9DLL6</accession>
<sequence length="116" mass="13604">MMKPVKEKFCATCKQIFPADNFKINLRNDDGYTSNCKECIPEAMRRYKYFKNCNSCGEEKAIKFFNKNKNSKDGYTSICKKCHANNVKRYHDKKRVEKKKQNRSAISKILGIFGKK</sequence>
<evidence type="ECO:0000313" key="1">
    <source>
        <dbReference type="EMBL" id="KKL62579.1"/>
    </source>
</evidence>
<protein>
    <submittedName>
        <fullName evidence="1">Uncharacterized protein</fullName>
    </submittedName>
</protein>
<organism evidence="1">
    <name type="scientific">marine sediment metagenome</name>
    <dbReference type="NCBI Taxonomy" id="412755"/>
    <lineage>
        <taxon>unclassified sequences</taxon>
        <taxon>metagenomes</taxon>
        <taxon>ecological metagenomes</taxon>
    </lineage>
</organism>
<dbReference type="AlphaFoldDB" id="A0A0F9DLL6"/>
<proteinExistence type="predicted"/>